<feature type="active site" description="Proton donor" evidence="4">
    <location>
        <position position="47"/>
    </location>
</feature>
<dbReference type="Gene3D" id="3.20.20.100">
    <property type="entry name" value="NADP-dependent oxidoreductase domain"/>
    <property type="match status" value="1"/>
</dbReference>
<feature type="binding site" evidence="5">
    <location>
        <position position="105"/>
    </location>
    <ligand>
        <name>substrate</name>
    </ligand>
</feature>
<proteinExistence type="inferred from homology"/>
<dbReference type="PROSITE" id="PS00063">
    <property type="entry name" value="ALDOKETO_REDUCTASE_3"/>
    <property type="match status" value="1"/>
</dbReference>
<evidence type="ECO:0000256" key="5">
    <source>
        <dbReference type="PIRSR" id="PIRSR000097-2"/>
    </source>
</evidence>
<feature type="domain" description="NADP-dependent oxidoreductase" evidence="7">
    <location>
        <begin position="14"/>
        <end position="256"/>
    </location>
</feature>
<evidence type="ECO:0000256" key="6">
    <source>
        <dbReference type="PIRSR" id="PIRSR000097-3"/>
    </source>
</evidence>
<evidence type="ECO:0000256" key="1">
    <source>
        <dbReference type="ARBA" id="ARBA00007905"/>
    </source>
</evidence>
<dbReference type="CDD" id="cd19132">
    <property type="entry name" value="AKR_AKR5D1_E1"/>
    <property type="match status" value="1"/>
</dbReference>
<dbReference type="InterPro" id="IPR018170">
    <property type="entry name" value="Aldo/ket_reductase_CS"/>
</dbReference>
<evidence type="ECO:0000313" key="8">
    <source>
        <dbReference type="EMBL" id="GAN37834.1"/>
    </source>
</evidence>
<dbReference type="InterPro" id="IPR036812">
    <property type="entry name" value="NAD(P)_OxRdtase_dom_sf"/>
</dbReference>
<dbReference type="RefSeq" id="WP_003590195.1">
    <property type="nucleotide sequence ID" value="NZ_BAYM01000381.1"/>
</dbReference>
<gene>
    <name evidence="8" type="ORF">LC0644_2423</name>
</gene>
<dbReference type="PROSITE" id="PS00062">
    <property type="entry name" value="ALDOKETO_REDUCTASE_2"/>
    <property type="match status" value="1"/>
</dbReference>
<evidence type="ECO:0000313" key="9">
    <source>
        <dbReference type="Proteomes" id="UP000032552"/>
    </source>
</evidence>
<dbReference type="EMBL" id="BAYM01000381">
    <property type="protein sequence ID" value="GAN37834.1"/>
    <property type="molecule type" value="Genomic_DNA"/>
</dbReference>
<keyword evidence="2" id="KW-0521">NADP</keyword>
<dbReference type="Pfam" id="PF00248">
    <property type="entry name" value="Aldo_ket_red"/>
    <property type="match status" value="1"/>
</dbReference>
<dbReference type="SUPFAM" id="SSF51430">
    <property type="entry name" value="NAD(P)-linked oxidoreductase"/>
    <property type="match status" value="1"/>
</dbReference>
<dbReference type="Proteomes" id="UP000032552">
    <property type="component" value="Unassembled WGS sequence"/>
</dbReference>
<feature type="site" description="Lowers pKa of active site Tyr" evidence="6">
    <location>
        <position position="72"/>
    </location>
</feature>
<dbReference type="PANTHER" id="PTHR43827">
    <property type="entry name" value="2,5-DIKETO-D-GLUCONIC ACID REDUCTASE"/>
    <property type="match status" value="1"/>
</dbReference>
<accession>A0A0C9Q097</accession>
<dbReference type="FunFam" id="3.20.20.100:FF:000015">
    <property type="entry name" value="Oxidoreductase, aldo/keto reductase family"/>
    <property type="match status" value="1"/>
</dbReference>
<evidence type="ECO:0000256" key="2">
    <source>
        <dbReference type="ARBA" id="ARBA00022857"/>
    </source>
</evidence>
<evidence type="ECO:0000256" key="4">
    <source>
        <dbReference type="PIRSR" id="PIRSR000097-1"/>
    </source>
</evidence>
<sequence>MNYTLNDGNVLPAIGFGTYKLNGANGVRAMVGAVNVGYRMLDAAFNYENEGAVGEAVRQSGIPRSQLTIASKLPGRHHRYQEAIDTIEESLYRAGLDYYDLYLIHWPNPKEDLYVEAWQALIQAQRFGLVRSIGVSNFLPEHIDRLIKETDVTPAVNQIELHPYFNQQAQREYDAAHNIQTVAWSPLGRGAVLQEPSIKKIAAAHGKNVGQVILRWDLQHQILPIPKSAHLARQRTNLDVFDFTLTNEEMAAIDSLTKPDGRLKDQDPAVYQEF</sequence>
<evidence type="ECO:0000256" key="3">
    <source>
        <dbReference type="ARBA" id="ARBA00023002"/>
    </source>
</evidence>
<keyword evidence="3" id="KW-0560">Oxidoreductase</keyword>
<protein>
    <submittedName>
        <fullName evidence="8">2,5-diketo-D-gluconic acid reductase</fullName>
    </submittedName>
</protein>
<dbReference type="InterPro" id="IPR023210">
    <property type="entry name" value="NADP_OxRdtase_dom"/>
</dbReference>
<organism evidence="8 9">
    <name type="scientific">Lacticaseibacillus paracasei NRIC 0644</name>
    <dbReference type="NCBI Taxonomy" id="1435038"/>
    <lineage>
        <taxon>Bacteria</taxon>
        <taxon>Bacillati</taxon>
        <taxon>Bacillota</taxon>
        <taxon>Bacilli</taxon>
        <taxon>Lactobacillales</taxon>
        <taxon>Lactobacillaceae</taxon>
        <taxon>Lacticaseibacillus</taxon>
    </lineage>
</organism>
<dbReference type="PIRSF" id="PIRSF000097">
    <property type="entry name" value="AKR"/>
    <property type="match status" value="1"/>
</dbReference>
<dbReference type="PRINTS" id="PR00069">
    <property type="entry name" value="ALDKETRDTASE"/>
</dbReference>
<dbReference type="PANTHER" id="PTHR43827:SF3">
    <property type="entry name" value="NADP-DEPENDENT OXIDOREDUCTASE DOMAIN-CONTAINING PROTEIN"/>
    <property type="match status" value="1"/>
</dbReference>
<dbReference type="GO" id="GO:0016616">
    <property type="term" value="F:oxidoreductase activity, acting on the CH-OH group of donors, NAD or NADP as acceptor"/>
    <property type="evidence" value="ECO:0007669"/>
    <property type="project" value="UniProtKB-ARBA"/>
</dbReference>
<evidence type="ECO:0000259" key="7">
    <source>
        <dbReference type="Pfam" id="PF00248"/>
    </source>
</evidence>
<comment type="similarity">
    <text evidence="1">Belongs to the aldo/keto reductase family.</text>
</comment>
<name>A0A0C9Q097_LACPA</name>
<reference evidence="9" key="1">
    <citation type="submission" date="2014-05" db="EMBL/GenBank/DDBJ databases">
        <title>Whole genome sequencing of Lactobacillus casei NRIC0644.</title>
        <authorList>
            <person name="Atarashi H."/>
            <person name="Yoshida Y."/>
            <person name="Fujimura S."/>
            <person name="Tanaka N."/>
            <person name="Shiwa Y."/>
            <person name="Yoshikawa H."/>
            <person name="Okada S."/>
            <person name="Nakagawa J."/>
        </authorList>
    </citation>
    <scope>NUCLEOTIDE SEQUENCE [LARGE SCALE GENOMIC DNA]</scope>
    <source>
        <strain evidence="9">NRIC0644</strain>
    </source>
</reference>
<dbReference type="AlphaFoldDB" id="A0A0C9Q097"/>
<dbReference type="InterPro" id="IPR020471">
    <property type="entry name" value="AKR"/>
</dbReference>
<comment type="caution">
    <text evidence="8">The sequence shown here is derived from an EMBL/GenBank/DDBJ whole genome shotgun (WGS) entry which is preliminary data.</text>
</comment>